<name>A0ABW9CTW4_9BURK</name>
<comment type="caution">
    <text evidence="1">The sequence shown here is derived from an EMBL/GenBank/DDBJ whole genome shotgun (WGS) entry which is preliminary data.</text>
</comment>
<protein>
    <submittedName>
        <fullName evidence="1">Uncharacterized protein</fullName>
    </submittedName>
</protein>
<dbReference type="Proteomes" id="UP001629462">
    <property type="component" value="Unassembled WGS sequence"/>
</dbReference>
<sequence length="52" mass="5555">MALFEISGDNLQAIPLGRMLASQLGVAIEHATGRDVNTEQLGARVMQAIYAL</sequence>
<proteinExistence type="predicted"/>
<keyword evidence="2" id="KW-1185">Reference proteome</keyword>
<gene>
    <name evidence="1" type="ORF">PQR08_29730</name>
</gene>
<reference evidence="1 2" key="1">
    <citation type="journal article" date="2024" name="Chem. Sci.">
        <title>Discovery of megapolipeptins by genome mining of a Burkholderiales bacteria collection.</title>
        <authorList>
            <person name="Paulo B.S."/>
            <person name="Recchia M.J.J."/>
            <person name="Lee S."/>
            <person name="Fergusson C.H."/>
            <person name="Romanowski S.B."/>
            <person name="Hernandez A."/>
            <person name="Krull N."/>
            <person name="Liu D.Y."/>
            <person name="Cavanagh H."/>
            <person name="Bos A."/>
            <person name="Gray C.A."/>
            <person name="Murphy B.T."/>
            <person name="Linington R.G."/>
            <person name="Eustaquio A.S."/>
        </authorList>
    </citation>
    <scope>NUCLEOTIDE SEQUENCE [LARGE SCALE GENOMIC DNA]</scope>
    <source>
        <strain evidence="1 2">RL17-374-BIF-D</strain>
    </source>
</reference>
<evidence type="ECO:0000313" key="2">
    <source>
        <dbReference type="Proteomes" id="UP001629462"/>
    </source>
</evidence>
<evidence type="ECO:0000313" key="1">
    <source>
        <dbReference type="EMBL" id="MFM0521615.1"/>
    </source>
</evidence>
<dbReference type="RefSeq" id="WP_408163295.1">
    <property type="nucleotide sequence ID" value="NZ_JAQQDB010000037.1"/>
</dbReference>
<organism evidence="1 2">
    <name type="scientific">Caballeronia jiangsuensis</name>
    <dbReference type="NCBI Taxonomy" id="1458357"/>
    <lineage>
        <taxon>Bacteria</taxon>
        <taxon>Pseudomonadati</taxon>
        <taxon>Pseudomonadota</taxon>
        <taxon>Betaproteobacteria</taxon>
        <taxon>Burkholderiales</taxon>
        <taxon>Burkholderiaceae</taxon>
        <taxon>Caballeronia</taxon>
    </lineage>
</organism>
<accession>A0ABW9CTW4</accession>
<dbReference type="EMBL" id="JAQQDB010000037">
    <property type="protein sequence ID" value="MFM0521615.1"/>
    <property type="molecule type" value="Genomic_DNA"/>
</dbReference>